<evidence type="ECO:0000256" key="4">
    <source>
        <dbReference type="ARBA" id="ARBA00022912"/>
    </source>
</evidence>
<dbReference type="Proteomes" id="UP000663836">
    <property type="component" value="Unassembled WGS sequence"/>
</dbReference>
<evidence type="ECO:0000259" key="5">
    <source>
        <dbReference type="PROSITE" id="PS50054"/>
    </source>
</evidence>
<feature type="domain" description="Tyrosine specific protein phosphatases" evidence="6">
    <location>
        <begin position="82"/>
        <end position="138"/>
    </location>
</feature>
<dbReference type="PROSITE" id="PS00383">
    <property type="entry name" value="TYR_PHOSPHATASE_1"/>
    <property type="match status" value="1"/>
</dbReference>
<dbReference type="SUPFAM" id="SSF52799">
    <property type="entry name" value="(Phosphotyrosine protein) phosphatases II"/>
    <property type="match status" value="1"/>
</dbReference>
<proteinExistence type="inferred from homology"/>
<dbReference type="Pfam" id="PF00782">
    <property type="entry name" value="DSPc"/>
    <property type="match status" value="1"/>
</dbReference>
<dbReference type="EMBL" id="CAJNOH010000042">
    <property type="protein sequence ID" value="CAF0800220.1"/>
    <property type="molecule type" value="Genomic_DNA"/>
</dbReference>
<evidence type="ECO:0000313" key="10">
    <source>
        <dbReference type="EMBL" id="CAF0912288.1"/>
    </source>
</evidence>
<dbReference type="EMBL" id="CAJOBD010000096">
    <property type="protein sequence ID" value="CAF3573933.1"/>
    <property type="molecule type" value="Genomic_DNA"/>
</dbReference>
<dbReference type="GO" id="GO:0004725">
    <property type="term" value="F:protein tyrosine phosphatase activity"/>
    <property type="evidence" value="ECO:0007669"/>
    <property type="project" value="UniProtKB-EC"/>
</dbReference>
<comment type="similarity">
    <text evidence="1">Belongs to the protein-tyrosine phosphatase family. Non-receptor class dual specificity subfamily.</text>
</comment>
<dbReference type="OrthoDB" id="10252009at2759"/>
<dbReference type="PANTHER" id="PTHR10159">
    <property type="entry name" value="DUAL SPECIFICITY PROTEIN PHOSPHATASE"/>
    <property type="match status" value="1"/>
</dbReference>
<evidence type="ECO:0000259" key="6">
    <source>
        <dbReference type="PROSITE" id="PS50056"/>
    </source>
</evidence>
<protein>
    <recommendedName>
        <fullName evidence="2">protein-tyrosine-phosphatase</fullName>
        <ecNumber evidence="2">3.1.3.48</ecNumber>
    </recommendedName>
</protein>
<organism evidence="7 13">
    <name type="scientific">Rotaria sordida</name>
    <dbReference type="NCBI Taxonomy" id="392033"/>
    <lineage>
        <taxon>Eukaryota</taxon>
        <taxon>Metazoa</taxon>
        <taxon>Spiralia</taxon>
        <taxon>Gnathifera</taxon>
        <taxon>Rotifera</taxon>
        <taxon>Eurotatoria</taxon>
        <taxon>Bdelloidea</taxon>
        <taxon>Philodinida</taxon>
        <taxon>Philodinidae</taxon>
        <taxon>Rotaria</taxon>
    </lineage>
</organism>
<dbReference type="InterPro" id="IPR029021">
    <property type="entry name" value="Prot-tyrosine_phosphatase-like"/>
</dbReference>
<dbReference type="EMBL" id="CAJNOO010000084">
    <property type="protein sequence ID" value="CAF0792354.1"/>
    <property type="molecule type" value="Genomic_DNA"/>
</dbReference>
<evidence type="ECO:0000313" key="9">
    <source>
        <dbReference type="EMBL" id="CAF0812623.1"/>
    </source>
</evidence>
<comment type="caution">
    <text evidence="7">The sequence shown here is derived from an EMBL/GenBank/DDBJ whole genome shotgun (WGS) entry which is preliminary data.</text>
</comment>
<dbReference type="EC" id="3.1.3.48" evidence="2"/>
<dbReference type="Proteomes" id="UP000663870">
    <property type="component" value="Unassembled WGS sequence"/>
</dbReference>
<evidence type="ECO:0000256" key="3">
    <source>
        <dbReference type="ARBA" id="ARBA00022801"/>
    </source>
</evidence>
<reference evidence="7" key="1">
    <citation type="submission" date="2021-02" db="EMBL/GenBank/DDBJ databases">
        <authorList>
            <person name="Nowell W R."/>
        </authorList>
    </citation>
    <scope>NUCLEOTIDE SEQUENCE</scope>
</reference>
<dbReference type="SMART" id="SM00195">
    <property type="entry name" value="DSPc"/>
    <property type="match status" value="1"/>
</dbReference>
<dbReference type="PROSITE" id="PS50054">
    <property type="entry name" value="TYR_PHOSPHATASE_DUAL"/>
    <property type="match status" value="1"/>
</dbReference>
<dbReference type="InterPro" id="IPR016130">
    <property type="entry name" value="Tyr_Pase_AS"/>
</dbReference>
<dbReference type="Proteomes" id="UP000663854">
    <property type="component" value="Unassembled WGS sequence"/>
</dbReference>
<dbReference type="Proteomes" id="UP000663864">
    <property type="component" value="Unassembled WGS sequence"/>
</dbReference>
<dbReference type="PROSITE" id="PS50056">
    <property type="entry name" value="TYR_PHOSPHATASE_2"/>
    <property type="match status" value="1"/>
</dbReference>
<evidence type="ECO:0000313" key="12">
    <source>
        <dbReference type="Proteomes" id="UP000663870"/>
    </source>
</evidence>
<keyword evidence="3" id="KW-0378">Hydrolase</keyword>
<sequence length="165" mass="19031">MARQQSNLPIKSFEYSELIENFLYLGSGQTSKNLEGLHSLNITHIVNLAGKCHYPSEFTYGVFHINDGLSKNKCEKNLPLILQFIDQVRREKSSNRILIHCRAGMSRTPFIAIIYLMHSMNMTLIDAFNLVKKCRPQIHIHEELCKTLLDFDKSNSCTLEFLLNK</sequence>
<evidence type="ECO:0000313" key="8">
    <source>
        <dbReference type="EMBL" id="CAF0800220.1"/>
    </source>
</evidence>
<dbReference type="EMBL" id="CAJNOL010000180">
    <property type="protein sequence ID" value="CAF0912288.1"/>
    <property type="molecule type" value="Genomic_DNA"/>
</dbReference>
<dbReference type="Gene3D" id="3.90.190.10">
    <property type="entry name" value="Protein tyrosine phosphatase superfamily"/>
    <property type="match status" value="1"/>
</dbReference>
<evidence type="ECO:0000313" key="7">
    <source>
        <dbReference type="EMBL" id="CAF0792354.1"/>
    </source>
</evidence>
<keyword evidence="4" id="KW-0904">Protein phosphatase</keyword>
<dbReference type="Proteomes" id="UP000663882">
    <property type="component" value="Unassembled WGS sequence"/>
</dbReference>
<dbReference type="EMBL" id="CAJNOT010000063">
    <property type="protein sequence ID" value="CAF0812623.1"/>
    <property type="molecule type" value="Genomic_DNA"/>
</dbReference>
<dbReference type="InterPro" id="IPR000340">
    <property type="entry name" value="Dual-sp_phosphatase_cat-dom"/>
</dbReference>
<keyword evidence="12" id="KW-1185">Reference proteome</keyword>
<name>A0A813S7T9_9BILA</name>
<evidence type="ECO:0000313" key="11">
    <source>
        <dbReference type="EMBL" id="CAF3573933.1"/>
    </source>
</evidence>
<evidence type="ECO:0000313" key="13">
    <source>
        <dbReference type="Proteomes" id="UP000663882"/>
    </source>
</evidence>
<dbReference type="InterPro" id="IPR020422">
    <property type="entry name" value="TYR_PHOSPHATASE_DUAL_dom"/>
</dbReference>
<gene>
    <name evidence="11" type="ORF">JBS370_LOCUS2459</name>
    <name evidence="10" type="ORF">JXQ802_LOCUS9705</name>
    <name evidence="8" type="ORF">PYM288_LOCUS4571</name>
    <name evidence="7" type="ORF">RFH988_LOCUS3487</name>
    <name evidence="9" type="ORF">ZHD862_LOCUS2982</name>
</gene>
<dbReference type="GO" id="GO:0005737">
    <property type="term" value="C:cytoplasm"/>
    <property type="evidence" value="ECO:0007669"/>
    <property type="project" value="TreeGrafter"/>
</dbReference>
<dbReference type="PANTHER" id="PTHR10159:SF519">
    <property type="entry name" value="DUAL SPECIFICITY PROTEIN PHOSPHATASE MPK3"/>
    <property type="match status" value="1"/>
</dbReference>
<evidence type="ECO:0000256" key="2">
    <source>
        <dbReference type="ARBA" id="ARBA00013064"/>
    </source>
</evidence>
<dbReference type="AlphaFoldDB" id="A0A813S7T9"/>
<dbReference type="GO" id="GO:0043409">
    <property type="term" value="P:negative regulation of MAPK cascade"/>
    <property type="evidence" value="ECO:0007669"/>
    <property type="project" value="TreeGrafter"/>
</dbReference>
<dbReference type="InterPro" id="IPR000387">
    <property type="entry name" value="Tyr_Pase_dom"/>
</dbReference>
<feature type="domain" description="Tyrosine-protein phosphatase" evidence="5">
    <location>
        <begin position="14"/>
        <end position="157"/>
    </location>
</feature>
<accession>A0A813S7T9</accession>
<evidence type="ECO:0000256" key="1">
    <source>
        <dbReference type="ARBA" id="ARBA00008601"/>
    </source>
</evidence>
<dbReference type="CDD" id="cd14498">
    <property type="entry name" value="DSP"/>
    <property type="match status" value="1"/>
</dbReference>